<dbReference type="PANTHER" id="PTHR30627:SF1">
    <property type="entry name" value="PEPTIDOGLYCAN D,D-TRANSPEPTIDASE FTSI"/>
    <property type="match status" value="1"/>
</dbReference>
<dbReference type="EMBL" id="VORT01000006">
    <property type="protein sequence ID" value="TXD72960.1"/>
    <property type="molecule type" value="Genomic_DNA"/>
</dbReference>
<dbReference type="Pfam" id="PF03717">
    <property type="entry name" value="PBP_dimer"/>
    <property type="match status" value="1"/>
</dbReference>
<keyword evidence="4" id="KW-1133">Transmembrane helix</keyword>
<keyword evidence="7" id="KW-1185">Reference proteome</keyword>
<dbReference type="InterPro" id="IPR012338">
    <property type="entry name" value="Beta-lactam/transpept-like"/>
</dbReference>
<dbReference type="GO" id="GO:0004180">
    <property type="term" value="F:carboxypeptidase activity"/>
    <property type="evidence" value="ECO:0007669"/>
    <property type="project" value="UniProtKB-KW"/>
</dbReference>
<evidence type="ECO:0000313" key="6">
    <source>
        <dbReference type="EMBL" id="TXD72960.1"/>
    </source>
</evidence>
<dbReference type="InterPro" id="IPR001460">
    <property type="entry name" value="PCN-bd_Tpept"/>
</dbReference>
<dbReference type="Pfam" id="PF00905">
    <property type="entry name" value="Transpeptidase"/>
    <property type="match status" value="1"/>
</dbReference>
<dbReference type="InterPro" id="IPR005543">
    <property type="entry name" value="PASTA_dom"/>
</dbReference>
<keyword evidence="4" id="KW-0812">Transmembrane</keyword>
<evidence type="ECO:0000313" key="7">
    <source>
        <dbReference type="Proteomes" id="UP000321497"/>
    </source>
</evidence>
<dbReference type="Gene3D" id="3.30.450.330">
    <property type="match status" value="1"/>
</dbReference>
<dbReference type="Gene3D" id="3.90.1310.10">
    <property type="entry name" value="Penicillin-binding protein 2a (Domain 2)"/>
    <property type="match status" value="1"/>
</dbReference>
<reference evidence="6 7" key="1">
    <citation type="submission" date="2019-08" db="EMBL/GenBank/DDBJ databases">
        <title>Genome of Aequorivita antarctica SW49 (type strain).</title>
        <authorList>
            <person name="Bowman J.P."/>
        </authorList>
    </citation>
    <scope>NUCLEOTIDE SEQUENCE [LARGE SCALE GENOMIC DNA]</scope>
    <source>
        <strain evidence="6 7">SW49</strain>
    </source>
</reference>
<gene>
    <name evidence="6" type="ORF">ESU54_09915</name>
</gene>
<dbReference type="RefSeq" id="WP_111844254.1">
    <property type="nucleotide sequence ID" value="NZ_UEGI01000005.1"/>
</dbReference>
<dbReference type="PANTHER" id="PTHR30627">
    <property type="entry name" value="PEPTIDOGLYCAN D,D-TRANSPEPTIDASE"/>
    <property type="match status" value="1"/>
</dbReference>
<dbReference type="Pfam" id="PF03793">
    <property type="entry name" value="PASTA"/>
    <property type="match status" value="1"/>
</dbReference>
<dbReference type="AlphaFoldDB" id="A0A5C6Z0D4"/>
<protein>
    <submittedName>
        <fullName evidence="6">PASTA domain-containing protein</fullName>
    </submittedName>
</protein>
<dbReference type="InterPro" id="IPR050515">
    <property type="entry name" value="Beta-lactam/transpept"/>
</dbReference>
<dbReference type="SUPFAM" id="SSF56519">
    <property type="entry name" value="Penicillin binding protein dimerisation domain"/>
    <property type="match status" value="1"/>
</dbReference>
<dbReference type="InterPro" id="IPR005311">
    <property type="entry name" value="PBP_dimer"/>
</dbReference>
<keyword evidence="2" id="KW-0645">Protease</keyword>
<dbReference type="InterPro" id="IPR036138">
    <property type="entry name" value="PBP_dimer_sf"/>
</dbReference>
<feature type="domain" description="PASTA" evidence="5">
    <location>
        <begin position="609"/>
        <end position="666"/>
    </location>
</feature>
<dbReference type="GO" id="GO:0005886">
    <property type="term" value="C:plasma membrane"/>
    <property type="evidence" value="ECO:0007669"/>
    <property type="project" value="TreeGrafter"/>
</dbReference>
<keyword evidence="2" id="KW-0378">Hydrolase</keyword>
<feature type="transmembrane region" description="Helical" evidence="4">
    <location>
        <begin position="12"/>
        <end position="31"/>
    </location>
</feature>
<dbReference type="SMART" id="SM00740">
    <property type="entry name" value="PASTA"/>
    <property type="match status" value="1"/>
</dbReference>
<accession>A0A5C6Z0D4</accession>
<dbReference type="PROSITE" id="PS51178">
    <property type="entry name" value="PASTA"/>
    <property type="match status" value="1"/>
</dbReference>
<name>A0A5C6Z0D4_9FLAO</name>
<sequence>MAFEEKHILNRLYIVAGCMFFFALAISVKLMNIQFVHGEQYRELAKENTTKNFIIPANRGNVYADDGSLLATSVPKYDIRFDAVTVTSEDFNENLKPLSEGLSKMFGKPVSYYQEMFRKARADKNRYQLVVKNLGYSNYIKVKNLPLFRKGPYKGGLIVEQRTVREHPIGLIAQRTVGDEAFDRPGYYAVGLEGAFNDLLTGKEGHRLKQKIAQGQWKPISDDNEIEPQDGYDIVSTINVNIQDIAHHALLKQLEYYEAEHGSVIVMEVATGEIKAVSNLGRTSSGTYYEKLNYAIGESHEPGSTFKVMAMMAALEDKVIDTSTVIDTGNGVKVFYGRKIYDSHRGGYGKISAAKALEVSSNIGLATIINDNYSKNPNKFIDRLKSWNLTEKTGVKIKGEGKPMIPQPGDKKWSKNALPSMAYGYNLRLTPLQTLTFYNAIANNGVMVKPRFIKEVRAWNEKVTTYDTKVINPKICSDKTLSEIKEIMKNIVKRGTGKSLYSPDFSMAGKTGTAQTEYWMPDWKSNRRYISSFAGFFPAENPKYSCIVIIHKPSTKKGFYGADVSGPVFKRIAQKIFTDSQIIDSVEDVEKTDPVIEKDYEQYYAKLQQTAKIIPNVTGMAGMDAVSLLENLGLKVQVVGNGTVSKQSLKSGEILKKGQQIILNLS</sequence>
<evidence type="ECO:0000259" key="5">
    <source>
        <dbReference type="PROSITE" id="PS51178"/>
    </source>
</evidence>
<dbReference type="CDD" id="cd06575">
    <property type="entry name" value="PASTA_Pbp2x-like_2"/>
    <property type="match status" value="1"/>
</dbReference>
<dbReference type="GO" id="GO:0008658">
    <property type="term" value="F:penicillin binding"/>
    <property type="evidence" value="ECO:0007669"/>
    <property type="project" value="InterPro"/>
</dbReference>
<evidence type="ECO:0000256" key="4">
    <source>
        <dbReference type="SAM" id="Phobius"/>
    </source>
</evidence>
<organism evidence="6 7">
    <name type="scientific">Aequorivita antarctica</name>
    <dbReference type="NCBI Taxonomy" id="153266"/>
    <lineage>
        <taxon>Bacteria</taxon>
        <taxon>Pseudomonadati</taxon>
        <taxon>Bacteroidota</taxon>
        <taxon>Flavobacteriia</taxon>
        <taxon>Flavobacteriales</taxon>
        <taxon>Flavobacteriaceae</taxon>
        <taxon>Aequorivita</taxon>
    </lineage>
</organism>
<dbReference type="Proteomes" id="UP000321497">
    <property type="component" value="Unassembled WGS sequence"/>
</dbReference>
<evidence type="ECO:0000256" key="1">
    <source>
        <dbReference type="ARBA" id="ARBA00004370"/>
    </source>
</evidence>
<dbReference type="Gene3D" id="3.40.710.10">
    <property type="entry name" value="DD-peptidase/beta-lactamase superfamily"/>
    <property type="match status" value="1"/>
</dbReference>
<dbReference type="GO" id="GO:0071555">
    <property type="term" value="P:cell wall organization"/>
    <property type="evidence" value="ECO:0007669"/>
    <property type="project" value="TreeGrafter"/>
</dbReference>
<dbReference type="Gene3D" id="3.30.10.20">
    <property type="match status" value="1"/>
</dbReference>
<dbReference type="SUPFAM" id="SSF54184">
    <property type="entry name" value="Penicillin-binding protein 2x (pbp-2x), c-terminal domain"/>
    <property type="match status" value="1"/>
</dbReference>
<dbReference type="OrthoDB" id="9804124at2"/>
<comment type="subcellular location">
    <subcellularLocation>
        <location evidence="1">Membrane</location>
    </subcellularLocation>
</comment>
<dbReference type="SUPFAM" id="SSF56601">
    <property type="entry name" value="beta-lactamase/transpeptidase-like"/>
    <property type="match status" value="1"/>
</dbReference>
<proteinExistence type="predicted"/>
<keyword evidence="2" id="KW-0121">Carboxypeptidase</keyword>
<comment type="caution">
    <text evidence="6">The sequence shown here is derived from an EMBL/GenBank/DDBJ whole genome shotgun (WGS) entry which is preliminary data.</text>
</comment>
<keyword evidence="3 4" id="KW-0472">Membrane</keyword>
<evidence type="ECO:0000256" key="3">
    <source>
        <dbReference type="ARBA" id="ARBA00023136"/>
    </source>
</evidence>
<evidence type="ECO:0000256" key="2">
    <source>
        <dbReference type="ARBA" id="ARBA00022645"/>
    </source>
</evidence>